<dbReference type="Gene3D" id="2.30.22.10">
    <property type="entry name" value="Head domain of nucleotide exchange factor GrpE"/>
    <property type="match status" value="1"/>
</dbReference>
<comment type="function">
    <text evidence="7 10 11">Participates actively in the response to hyperosmotic and heat shock by preventing the aggregation of stress-denatured proteins, in association with DnaK and GrpE. It is the nucleotide exchange factor for DnaK and may function as a thermosensor. Unfolded proteins bind initially to DnaJ; upon interaction with the DnaJ-bound protein, DnaK hydrolyzes its bound ATP, resulting in the formation of a stable complex. GrpE releases ADP from DnaK; ATP binding to DnaK triggers the release of the substrate protein, thus completing the reaction cycle. Several rounds of ATP-dependent interactions between DnaJ, DnaK and GrpE are required for fully efficient folding.</text>
</comment>
<evidence type="ECO:0000256" key="10">
    <source>
        <dbReference type="HAMAP-Rule" id="MF_01151"/>
    </source>
</evidence>
<evidence type="ECO:0000313" key="14">
    <source>
        <dbReference type="EMBL" id="HIT50368.1"/>
    </source>
</evidence>
<name>A0A9D1GRX6_9MOLU</name>
<feature type="compositionally biased region" description="Basic and acidic residues" evidence="13">
    <location>
        <begin position="29"/>
        <end position="47"/>
    </location>
</feature>
<dbReference type="GO" id="GO:0000774">
    <property type="term" value="F:adenyl-nucleotide exchange factor activity"/>
    <property type="evidence" value="ECO:0007669"/>
    <property type="project" value="InterPro"/>
</dbReference>
<dbReference type="AlphaFoldDB" id="A0A9D1GRX6"/>
<dbReference type="EMBL" id="DVLF01000157">
    <property type="protein sequence ID" value="HIT50368.1"/>
    <property type="molecule type" value="Genomic_DNA"/>
</dbReference>
<keyword evidence="6 10" id="KW-0143">Chaperone</keyword>
<keyword evidence="5 10" id="KW-0346">Stress response</keyword>
<dbReference type="Gene3D" id="3.90.20.20">
    <property type="match status" value="1"/>
</dbReference>
<accession>A0A9D1GRX6</accession>
<dbReference type="GO" id="GO:0005829">
    <property type="term" value="C:cytosol"/>
    <property type="evidence" value="ECO:0007669"/>
    <property type="project" value="TreeGrafter"/>
</dbReference>
<dbReference type="GO" id="GO:0006457">
    <property type="term" value="P:protein folding"/>
    <property type="evidence" value="ECO:0007669"/>
    <property type="project" value="InterPro"/>
</dbReference>
<dbReference type="NCBIfam" id="NF010738">
    <property type="entry name" value="PRK14140.1"/>
    <property type="match status" value="1"/>
</dbReference>
<reference evidence="14" key="2">
    <citation type="journal article" date="2021" name="PeerJ">
        <title>Extensive microbial diversity within the chicken gut microbiome revealed by metagenomics and culture.</title>
        <authorList>
            <person name="Gilroy R."/>
            <person name="Ravi A."/>
            <person name="Getino M."/>
            <person name="Pursley I."/>
            <person name="Horton D.L."/>
            <person name="Alikhan N.F."/>
            <person name="Baker D."/>
            <person name="Gharbi K."/>
            <person name="Hall N."/>
            <person name="Watson M."/>
            <person name="Adriaenssens E.M."/>
            <person name="Foster-Nyarko E."/>
            <person name="Jarju S."/>
            <person name="Secka A."/>
            <person name="Antonio M."/>
            <person name="Oren A."/>
            <person name="Chaudhuri R.R."/>
            <person name="La Ragione R."/>
            <person name="Hildebrand F."/>
            <person name="Pallen M.J."/>
        </authorList>
    </citation>
    <scope>NUCLEOTIDE SEQUENCE</scope>
    <source>
        <strain evidence="14">ChiW17-6978</strain>
    </source>
</reference>
<organism evidence="14 15">
    <name type="scientific">Candidatus Pelethenecus faecipullorum</name>
    <dbReference type="NCBI Taxonomy" id="2840900"/>
    <lineage>
        <taxon>Bacteria</taxon>
        <taxon>Bacillati</taxon>
        <taxon>Mycoplasmatota</taxon>
        <taxon>Mollicutes</taxon>
        <taxon>Candidatus Pelethenecus</taxon>
    </lineage>
</organism>
<evidence type="ECO:0000256" key="13">
    <source>
        <dbReference type="SAM" id="MobiDB-lite"/>
    </source>
</evidence>
<dbReference type="HAMAP" id="MF_01151">
    <property type="entry name" value="GrpE"/>
    <property type="match status" value="1"/>
</dbReference>
<comment type="subcellular location">
    <subcellularLocation>
        <location evidence="1 10">Cytoplasm</location>
    </subcellularLocation>
</comment>
<feature type="region of interest" description="Disordered" evidence="13">
    <location>
        <begin position="1"/>
        <end position="47"/>
    </location>
</feature>
<evidence type="ECO:0000256" key="8">
    <source>
        <dbReference type="ARBA" id="ARBA00072274"/>
    </source>
</evidence>
<evidence type="ECO:0000256" key="2">
    <source>
        <dbReference type="ARBA" id="ARBA00009054"/>
    </source>
</evidence>
<keyword evidence="4 10" id="KW-0963">Cytoplasm</keyword>
<reference evidence="14" key="1">
    <citation type="submission" date="2020-10" db="EMBL/GenBank/DDBJ databases">
        <authorList>
            <person name="Gilroy R."/>
        </authorList>
    </citation>
    <scope>NUCLEOTIDE SEQUENCE</scope>
    <source>
        <strain evidence="14">ChiW17-6978</strain>
    </source>
</reference>
<dbReference type="SUPFAM" id="SSF58014">
    <property type="entry name" value="Coiled-coil domain of nucleotide exchange factor GrpE"/>
    <property type="match status" value="1"/>
</dbReference>
<dbReference type="FunFam" id="2.30.22.10:FF:000001">
    <property type="entry name" value="Protein GrpE"/>
    <property type="match status" value="1"/>
</dbReference>
<dbReference type="InterPro" id="IPR009012">
    <property type="entry name" value="GrpE_head"/>
</dbReference>
<dbReference type="GO" id="GO:0051082">
    <property type="term" value="F:unfolded protein binding"/>
    <property type="evidence" value="ECO:0007669"/>
    <property type="project" value="TreeGrafter"/>
</dbReference>
<evidence type="ECO:0000256" key="9">
    <source>
        <dbReference type="ARBA" id="ARBA00076414"/>
    </source>
</evidence>
<feature type="compositionally biased region" description="Basic and acidic residues" evidence="13">
    <location>
        <begin position="1"/>
        <end position="21"/>
    </location>
</feature>
<evidence type="ECO:0000256" key="3">
    <source>
        <dbReference type="ARBA" id="ARBA00011738"/>
    </source>
</evidence>
<evidence type="ECO:0000256" key="11">
    <source>
        <dbReference type="RuleBase" id="RU000639"/>
    </source>
</evidence>
<dbReference type="GO" id="GO:0042803">
    <property type="term" value="F:protein homodimerization activity"/>
    <property type="evidence" value="ECO:0007669"/>
    <property type="project" value="InterPro"/>
</dbReference>
<dbReference type="PANTHER" id="PTHR21237:SF23">
    <property type="entry name" value="GRPE PROTEIN HOMOLOG, MITOCHONDRIAL"/>
    <property type="match status" value="1"/>
</dbReference>
<dbReference type="PRINTS" id="PR00773">
    <property type="entry name" value="GRPEPROTEIN"/>
</dbReference>
<protein>
    <recommendedName>
        <fullName evidence="8 10">Protein GrpE</fullName>
    </recommendedName>
    <alternativeName>
        <fullName evidence="9 10">HSP-70 cofactor</fullName>
    </alternativeName>
</protein>
<comment type="caution">
    <text evidence="14">The sequence shown here is derived from an EMBL/GenBank/DDBJ whole genome shotgun (WGS) entry which is preliminary data.</text>
</comment>
<evidence type="ECO:0000256" key="5">
    <source>
        <dbReference type="ARBA" id="ARBA00023016"/>
    </source>
</evidence>
<dbReference type="PANTHER" id="PTHR21237">
    <property type="entry name" value="GRPE PROTEIN"/>
    <property type="match status" value="1"/>
</dbReference>
<gene>
    <name evidence="10 14" type="primary">grpE</name>
    <name evidence="14" type="ORF">IAD46_05015</name>
</gene>
<dbReference type="InterPro" id="IPR013805">
    <property type="entry name" value="GrpE_CC"/>
</dbReference>
<evidence type="ECO:0000256" key="1">
    <source>
        <dbReference type="ARBA" id="ARBA00004496"/>
    </source>
</evidence>
<dbReference type="Proteomes" id="UP000886758">
    <property type="component" value="Unassembled WGS sequence"/>
</dbReference>
<evidence type="ECO:0000313" key="15">
    <source>
        <dbReference type="Proteomes" id="UP000886758"/>
    </source>
</evidence>
<proteinExistence type="inferred from homology"/>
<comment type="similarity">
    <text evidence="2 10 12">Belongs to the GrpE family.</text>
</comment>
<evidence type="ECO:0000256" key="4">
    <source>
        <dbReference type="ARBA" id="ARBA00022490"/>
    </source>
</evidence>
<comment type="subunit">
    <text evidence="3 10">Homodimer.</text>
</comment>
<sequence length="208" mass="24224">MAEEVKESVKEEQKEEIREEQVENVSSEESSKEEKPEVKQKKEKKDKLKEQIAQLEAELAKQHNEYLKVYAEMENTKRRLKEESIKDRKYASQKVISELINPIDMLVQIVQSEAPSAEVANYLIGFKMIANQLVEIMKNEGLQEIDALHKEFDPSCMQAMSVENTNEVEENTVVKVMQTGYLYKDRLLRPAMVVVSKKIEEEKKEENE</sequence>
<dbReference type="Pfam" id="PF01025">
    <property type="entry name" value="GrpE"/>
    <property type="match status" value="1"/>
</dbReference>
<evidence type="ECO:0000256" key="7">
    <source>
        <dbReference type="ARBA" id="ARBA00053401"/>
    </source>
</evidence>
<dbReference type="PROSITE" id="PS01071">
    <property type="entry name" value="GRPE"/>
    <property type="match status" value="1"/>
</dbReference>
<dbReference type="InterPro" id="IPR000740">
    <property type="entry name" value="GrpE"/>
</dbReference>
<dbReference type="SUPFAM" id="SSF51064">
    <property type="entry name" value="Head domain of nucleotide exchange factor GrpE"/>
    <property type="match status" value="1"/>
</dbReference>
<dbReference type="CDD" id="cd00446">
    <property type="entry name" value="GrpE"/>
    <property type="match status" value="1"/>
</dbReference>
<evidence type="ECO:0000256" key="12">
    <source>
        <dbReference type="RuleBase" id="RU004478"/>
    </source>
</evidence>
<dbReference type="GO" id="GO:0051087">
    <property type="term" value="F:protein-folding chaperone binding"/>
    <property type="evidence" value="ECO:0007669"/>
    <property type="project" value="InterPro"/>
</dbReference>
<evidence type="ECO:0000256" key="6">
    <source>
        <dbReference type="ARBA" id="ARBA00023186"/>
    </source>
</evidence>